<proteinExistence type="inferred from homology"/>
<feature type="chain" id="PRO_5035266587" description="Peptidase S1 domain-containing protein" evidence="3">
    <location>
        <begin position="25"/>
        <end position="725"/>
    </location>
</feature>
<gene>
    <name evidence="5" type="ORF">AFUS01_LOCUS22271</name>
</gene>
<name>A0A8J2P7B0_9HEXA</name>
<evidence type="ECO:0000259" key="4">
    <source>
        <dbReference type="PROSITE" id="PS50240"/>
    </source>
</evidence>
<organism evidence="5 6">
    <name type="scientific">Allacma fusca</name>
    <dbReference type="NCBI Taxonomy" id="39272"/>
    <lineage>
        <taxon>Eukaryota</taxon>
        <taxon>Metazoa</taxon>
        <taxon>Ecdysozoa</taxon>
        <taxon>Arthropoda</taxon>
        <taxon>Hexapoda</taxon>
        <taxon>Collembola</taxon>
        <taxon>Symphypleona</taxon>
        <taxon>Sminthuridae</taxon>
        <taxon>Allacma</taxon>
    </lineage>
</organism>
<dbReference type="PANTHER" id="PTHR24256">
    <property type="entry name" value="TRYPTASE-RELATED"/>
    <property type="match status" value="1"/>
</dbReference>
<feature type="domain" description="Peptidase S1" evidence="4">
    <location>
        <begin position="76"/>
        <end position="564"/>
    </location>
</feature>
<evidence type="ECO:0000256" key="2">
    <source>
        <dbReference type="ARBA" id="ARBA00024195"/>
    </source>
</evidence>
<keyword evidence="3" id="KW-0732">Signal</keyword>
<protein>
    <recommendedName>
        <fullName evidence="4">Peptidase S1 domain-containing protein</fullName>
    </recommendedName>
</protein>
<feature type="signal peptide" evidence="3">
    <location>
        <begin position="1"/>
        <end position="24"/>
    </location>
</feature>
<dbReference type="EMBL" id="CAJVCH010257657">
    <property type="protein sequence ID" value="CAG7733849.1"/>
    <property type="molecule type" value="Genomic_DNA"/>
</dbReference>
<dbReference type="GO" id="GO:0006508">
    <property type="term" value="P:proteolysis"/>
    <property type="evidence" value="ECO:0007669"/>
    <property type="project" value="InterPro"/>
</dbReference>
<evidence type="ECO:0000313" key="5">
    <source>
        <dbReference type="EMBL" id="CAG7733849.1"/>
    </source>
</evidence>
<dbReference type="GO" id="GO:0004252">
    <property type="term" value="F:serine-type endopeptidase activity"/>
    <property type="evidence" value="ECO:0007669"/>
    <property type="project" value="InterPro"/>
</dbReference>
<accession>A0A8J2P7B0</accession>
<sequence length="725" mass="82384">MESKMITWFKGLVLMSMCLPATIGDYGVSYPQAYSPPPPAYYAPPYYETVDTNVDYREANNTRRCGVQPTVHRHGLANDRVTFGEYPWVVAILDTYNTYKSSGVLITPRHVLTAGNGVSGYNANDLVVRVGDYDLQTDHNYLEVYKNYEIPVCKKHFFYDVPQYGYDQSSQYGYTSGQNSYYKSDYDVVILELSEDVDLDQYAQVEPICIPDFYYKSKSYYKEYYTGYGRTVPSAGNEKQVVNEEGVAEDLECWVVGYQYSPQEEIKYQTEKTSYASQTYQVEVPAPAYPASYGYAASYTPPPTYQTYTKYVPTYSYEAYSEYSLTPRRAKVHKVYEEVYTPPPPYYSPPPPSYGYGYSSPPPPPPPAYSPPKDNYENWEADYYYDTCRADVGSAIMCKIPGKYEEEDPGKSYNTYVPYYSPPPYYAPPPYYTPPPYAPPPTYAPPPYAPPPPAYRYRREAAYYSPPPPAYTPYSPPPYAPPPSYTPSYSPPPYTPPYSPPPTYETPYKIPIDNAETYNEESRRFAVFGVVQYPTQCSYETYESKKLKVAPIKELLPWILNVIHSPLATCSAYQPPPPTYDYAPPPYEPTYYAPPPVYEAPVYSPPPYYAPPPVYEAPPPPYYAPPPVYEAPPPPYYAPPPVYEAPPPPYYAPPPVYEAPVYSPPPYYAPPPVYEAPPPPYYAPPPVYEAPVYSPPPYYAPPPAYVPPSYSPPPYYQPPPPPSYY</sequence>
<evidence type="ECO:0000256" key="3">
    <source>
        <dbReference type="SAM" id="SignalP"/>
    </source>
</evidence>
<dbReference type="Proteomes" id="UP000708208">
    <property type="component" value="Unassembled WGS sequence"/>
</dbReference>
<dbReference type="PROSITE" id="PS50240">
    <property type="entry name" value="TRYPSIN_DOM"/>
    <property type="match status" value="1"/>
</dbReference>
<dbReference type="InterPro" id="IPR001254">
    <property type="entry name" value="Trypsin_dom"/>
</dbReference>
<comment type="similarity">
    <text evidence="2">Belongs to the peptidase S1 family. CLIP subfamily.</text>
</comment>
<dbReference type="Pfam" id="PF00089">
    <property type="entry name" value="Trypsin"/>
    <property type="match status" value="1"/>
</dbReference>
<evidence type="ECO:0000313" key="6">
    <source>
        <dbReference type="Proteomes" id="UP000708208"/>
    </source>
</evidence>
<keyword evidence="1" id="KW-1015">Disulfide bond</keyword>
<dbReference type="OrthoDB" id="7468414at2759"/>
<comment type="caution">
    <text evidence="5">The sequence shown here is derived from an EMBL/GenBank/DDBJ whole genome shotgun (WGS) entry which is preliminary data.</text>
</comment>
<reference evidence="5" key="1">
    <citation type="submission" date="2021-06" db="EMBL/GenBank/DDBJ databases">
        <authorList>
            <person name="Hodson N. C."/>
            <person name="Mongue J. A."/>
            <person name="Jaron S. K."/>
        </authorList>
    </citation>
    <scope>NUCLEOTIDE SEQUENCE</scope>
</reference>
<dbReference type="AlphaFoldDB" id="A0A8J2P7B0"/>
<evidence type="ECO:0000256" key="1">
    <source>
        <dbReference type="ARBA" id="ARBA00023157"/>
    </source>
</evidence>
<dbReference type="SMART" id="SM00020">
    <property type="entry name" value="Tryp_SPc"/>
    <property type="match status" value="1"/>
</dbReference>
<keyword evidence="6" id="KW-1185">Reference proteome</keyword>
<dbReference type="InterPro" id="IPR051487">
    <property type="entry name" value="Ser/Thr_Proteases_Immune/Dev"/>
</dbReference>